<dbReference type="EMBL" id="CABIJS010000221">
    <property type="protein sequence ID" value="VUZ46449.1"/>
    <property type="molecule type" value="Genomic_DNA"/>
</dbReference>
<proteinExistence type="predicted"/>
<gene>
    <name evidence="2" type="ORF">WMSIL1_LOCUS6203</name>
</gene>
<accession>A0A564YHL3</accession>
<feature type="non-terminal residue" evidence="2">
    <location>
        <position position="501"/>
    </location>
</feature>
<organism evidence="2 3">
    <name type="scientific">Hymenolepis diminuta</name>
    <name type="common">Rat tapeworm</name>
    <dbReference type="NCBI Taxonomy" id="6216"/>
    <lineage>
        <taxon>Eukaryota</taxon>
        <taxon>Metazoa</taxon>
        <taxon>Spiralia</taxon>
        <taxon>Lophotrochozoa</taxon>
        <taxon>Platyhelminthes</taxon>
        <taxon>Cestoda</taxon>
        <taxon>Eucestoda</taxon>
        <taxon>Cyclophyllidea</taxon>
        <taxon>Hymenolepididae</taxon>
        <taxon>Hymenolepis</taxon>
    </lineage>
</organism>
<dbReference type="Proteomes" id="UP000321570">
    <property type="component" value="Unassembled WGS sequence"/>
</dbReference>
<dbReference type="PANTHER" id="PTHR46108:SF4">
    <property type="entry name" value="BLUE CHEESE"/>
    <property type="match status" value="1"/>
</dbReference>
<evidence type="ECO:0000313" key="2">
    <source>
        <dbReference type="EMBL" id="VUZ46449.1"/>
    </source>
</evidence>
<name>A0A564YHL3_HYMDI</name>
<keyword evidence="3" id="KW-1185">Reference proteome</keyword>
<evidence type="ECO:0008006" key="4">
    <source>
        <dbReference type="Google" id="ProtNLM"/>
    </source>
</evidence>
<keyword evidence="1" id="KW-0853">WD repeat</keyword>
<feature type="non-terminal residue" evidence="2">
    <location>
        <position position="1"/>
    </location>
</feature>
<protein>
    <recommendedName>
        <fullName evidence="4">DUF4704 domain-containing protein</fullName>
    </recommendedName>
</protein>
<evidence type="ECO:0000256" key="1">
    <source>
        <dbReference type="ARBA" id="ARBA00022574"/>
    </source>
</evidence>
<dbReference type="PANTHER" id="PTHR46108">
    <property type="entry name" value="BLUE CHEESE"/>
    <property type="match status" value="1"/>
</dbReference>
<dbReference type="AlphaFoldDB" id="A0A564YHL3"/>
<evidence type="ECO:0000313" key="3">
    <source>
        <dbReference type="Proteomes" id="UP000321570"/>
    </source>
</evidence>
<dbReference type="InterPro" id="IPR051944">
    <property type="entry name" value="BEACH_domain_protein"/>
</dbReference>
<sequence>FGTTSQTDISDSVQQAHPIRLLTVFKGVQGTNEQLICLSIHLDPISRTLIVSSKERLLPNEGPKQRFKTGSLDASVVSGEDVHSIVFLTGCETPWLTNVWRHVALVFARSTMARTSLCSLYLDGIFVGTQKIYFAPPGSSAVSTSVCAFVGTPPCLYQPCSLRWRQGPFQLIEEPLTAGQVALIAALGPEYIGSLQAPPAPPNGQDILQPLFAEDKLSFAANGGTSVTLTITRIRRVYNPTDAALICKVLHMPIRENLTPIRVLRNLATQLGGSARSLGAVLVGYQGVRVFAPCPLGSLVSAVAEPTGLLLSLVALANTSEQLKKSLRAVFAVISASHTTAAEVQRLHGYQLMAGILRKKNEFLDEEVVDLVIEFTFNLMIPAPQIENPSHPAVKSRQFQFTLNENAFRDLLCDLQLWFRKPTYCEDQPKDYALIAHLINHLASQFAWICGDHPSIEERVMSEKLAKLVSGSLFDSLIFFLVDALKEIHSSNAPTVHFYDL</sequence>
<reference evidence="2 3" key="1">
    <citation type="submission" date="2019-07" db="EMBL/GenBank/DDBJ databases">
        <authorList>
            <person name="Jastrzebski P J."/>
            <person name="Paukszto L."/>
            <person name="Jastrzebski P J."/>
        </authorList>
    </citation>
    <scope>NUCLEOTIDE SEQUENCE [LARGE SCALE GENOMIC DNA]</scope>
    <source>
        <strain evidence="2 3">WMS-il1</strain>
    </source>
</reference>